<keyword evidence="1" id="KW-0812">Transmembrane</keyword>
<organism evidence="2 3">
    <name type="scientific">Saprolegnia parasitica (strain CBS 223.65)</name>
    <dbReference type="NCBI Taxonomy" id="695850"/>
    <lineage>
        <taxon>Eukaryota</taxon>
        <taxon>Sar</taxon>
        <taxon>Stramenopiles</taxon>
        <taxon>Oomycota</taxon>
        <taxon>Saprolegniomycetes</taxon>
        <taxon>Saprolegniales</taxon>
        <taxon>Saprolegniaceae</taxon>
        <taxon>Saprolegnia</taxon>
    </lineage>
</organism>
<feature type="transmembrane region" description="Helical" evidence="1">
    <location>
        <begin position="12"/>
        <end position="32"/>
    </location>
</feature>
<dbReference type="RefSeq" id="XP_012201081.1">
    <property type="nucleotide sequence ID" value="XM_012345691.1"/>
</dbReference>
<evidence type="ECO:0000313" key="3">
    <source>
        <dbReference type="Proteomes" id="UP000030745"/>
    </source>
</evidence>
<feature type="transmembrane region" description="Helical" evidence="1">
    <location>
        <begin position="120"/>
        <end position="142"/>
    </location>
</feature>
<dbReference type="KEGG" id="spar:SPRG_06310"/>
<dbReference type="AlphaFoldDB" id="A0A067CBY6"/>
<dbReference type="EMBL" id="KK583212">
    <property type="protein sequence ID" value="KDO28259.1"/>
    <property type="molecule type" value="Genomic_DNA"/>
</dbReference>
<dbReference type="Proteomes" id="UP000030745">
    <property type="component" value="Unassembled WGS sequence"/>
</dbReference>
<evidence type="ECO:0000313" key="2">
    <source>
        <dbReference type="EMBL" id="KDO28259.1"/>
    </source>
</evidence>
<keyword evidence="1" id="KW-0472">Membrane</keyword>
<dbReference type="VEuPathDB" id="FungiDB:SPRG_06310"/>
<dbReference type="OrthoDB" id="377083at2759"/>
<dbReference type="STRING" id="695850.A0A067CBY6"/>
<name>A0A067CBY6_SAPPC</name>
<proteinExistence type="predicted"/>
<feature type="transmembrane region" description="Helical" evidence="1">
    <location>
        <begin position="89"/>
        <end position="108"/>
    </location>
</feature>
<feature type="transmembrane region" description="Helical" evidence="1">
    <location>
        <begin position="39"/>
        <end position="61"/>
    </location>
</feature>
<keyword evidence="3" id="KW-1185">Reference proteome</keyword>
<reference evidence="2 3" key="1">
    <citation type="journal article" date="2013" name="PLoS Genet.">
        <title>Distinctive expansion of potential virulence genes in the genome of the oomycete fish pathogen Saprolegnia parasitica.</title>
        <authorList>
            <person name="Jiang R.H."/>
            <person name="de Bruijn I."/>
            <person name="Haas B.J."/>
            <person name="Belmonte R."/>
            <person name="Lobach L."/>
            <person name="Christie J."/>
            <person name="van den Ackerveken G."/>
            <person name="Bottin A."/>
            <person name="Bulone V."/>
            <person name="Diaz-Moreno S.M."/>
            <person name="Dumas B."/>
            <person name="Fan L."/>
            <person name="Gaulin E."/>
            <person name="Govers F."/>
            <person name="Grenville-Briggs L.J."/>
            <person name="Horner N.R."/>
            <person name="Levin J.Z."/>
            <person name="Mammella M."/>
            <person name="Meijer H.J."/>
            <person name="Morris P."/>
            <person name="Nusbaum C."/>
            <person name="Oome S."/>
            <person name="Phillips A.J."/>
            <person name="van Rooyen D."/>
            <person name="Rzeszutek E."/>
            <person name="Saraiva M."/>
            <person name="Secombes C.J."/>
            <person name="Seidl M.F."/>
            <person name="Snel B."/>
            <person name="Stassen J.H."/>
            <person name="Sykes S."/>
            <person name="Tripathy S."/>
            <person name="van den Berg H."/>
            <person name="Vega-Arreguin J.C."/>
            <person name="Wawra S."/>
            <person name="Young S.K."/>
            <person name="Zeng Q."/>
            <person name="Dieguez-Uribeondo J."/>
            <person name="Russ C."/>
            <person name="Tyler B.M."/>
            <person name="van West P."/>
        </authorList>
    </citation>
    <scope>NUCLEOTIDE SEQUENCE [LARGE SCALE GENOMIC DNA]</scope>
    <source>
        <strain evidence="2 3">CBS 223.65</strain>
    </source>
</reference>
<keyword evidence="1" id="KW-1133">Transmembrane helix</keyword>
<gene>
    <name evidence="2" type="ORF">SPRG_06310</name>
</gene>
<dbReference type="GeneID" id="24128661"/>
<protein>
    <submittedName>
        <fullName evidence="2">Uncharacterized protein</fullName>
    </submittedName>
</protein>
<sequence length="382" mass="40934">MAKDLQTPENDTGILVGAVLLPLVGCSRLLVVETSTLDAYALALLVCVMALSLSTLVRLGAHAPWSLSPTALYEPLLVQSLSRFLPSDYLHGTSLWPLHAALAVYNLLLRYGLAALPRSLTFGEAMVLSQGMSLVVVDSVFYTLQSMALFDAGIPTLQATTIVIQLVLVLGVALGVLCTPLFRCVWAVTREERPASDDHAYNMCARQDAQIFCALADTCPLCDVPILDYLYSKICTSQSGHVSWWKSHSATHSRWNVCLHRNPAIFALKLSVNEDDEAAIKSYARATRILMELLKRLCLLVGGVCDVAIRGALFEREVYPKTEALAIVHGVPGPLPAFAVDDGAAAALFVSVETDLLAAADDVPRASSASVATARAAIPGVC</sequence>
<evidence type="ECO:0000256" key="1">
    <source>
        <dbReference type="SAM" id="Phobius"/>
    </source>
</evidence>
<feature type="transmembrane region" description="Helical" evidence="1">
    <location>
        <begin position="162"/>
        <end position="186"/>
    </location>
</feature>
<accession>A0A067CBY6</accession>